<name>I3R608_HALMT</name>
<reference evidence="1 2" key="1">
    <citation type="journal article" date="2012" name="J. Bacteriol.">
        <title>Complete genome sequence of the metabolically versatile halophilic archaeon Haloferax mediterranei, a poly(3-hydroxybutyrate-co-3-hydroxyvalerate) producer.</title>
        <authorList>
            <person name="Han J."/>
            <person name="Zhang F."/>
            <person name="Hou J."/>
            <person name="Liu X."/>
            <person name="Li M."/>
            <person name="Liu H."/>
            <person name="Cai L."/>
            <person name="Zhang B."/>
            <person name="Chen Y."/>
            <person name="Zhou J."/>
            <person name="Hu S."/>
            <person name="Xiang H."/>
        </authorList>
    </citation>
    <scope>NUCLEOTIDE SEQUENCE [LARGE SCALE GENOMIC DNA]</scope>
    <source>
        <strain evidence="2">ATCC 33500 / DSM 1411 / JCM 8866 / NBRC 14739 / NCIMB 2177 / R-4</strain>
    </source>
</reference>
<organism evidence="1 2">
    <name type="scientific">Haloferax mediterranei (strain ATCC 33500 / DSM 1411 / JCM 8866 / NBRC 14739 / NCIMB 2177 / R-4)</name>
    <name type="common">Halobacterium mediterranei</name>
    <dbReference type="NCBI Taxonomy" id="523841"/>
    <lineage>
        <taxon>Archaea</taxon>
        <taxon>Methanobacteriati</taxon>
        <taxon>Methanobacteriota</taxon>
        <taxon>Stenosarchaea group</taxon>
        <taxon>Halobacteria</taxon>
        <taxon>Halobacteriales</taxon>
        <taxon>Haloferacaceae</taxon>
        <taxon>Haloferax</taxon>
    </lineage>
</organism>
<dbReference type="STRING" id="523841.HFX_1975"/>
<dbReference type="eggNOG" id="arCOG01083">
    <property type="taxonomic scope" value="Archaea"/>
</dbReference>
<evidence type="ECO:0000313" key="2">
    <source>
        <dbReference type="Proteomes" id="UP000006469"/>
    </source>
</evidence>
<evidence type="ECO:0008006" key="3">
    <source>
        <dbReference type="Google" id="ProtNLM"/>
    </source>
</evidence>
<gene>
    <name evidence="1" type="ordered locus">HFX_1975</name>
</gene>
<dbReference type="AlphaFoldDB" id="I3R608"/>
<accession>I3R608</accession>
<dbReference type="Proteomes" id="UP000006469">
    <property type="component" value="Chromosome"/>
</dbReference>
<dbReference type="HOGENOM" id="CLU_125804_0_0_2"/>
<proteinExistence type="predicted"/>
<sequence>MEDPEQLRDRENIAFHEETHIVGHEEFESCRDDLDSHVAVGVTNDASEVLLMDDGSHGWTLTAFPAEPGDDWVATAREGVQSLIGVPVELDCPERVRRIDFQKEGTDQQTTIYNVVCRAVPVEGCPVASNPELDGEALQDLRWFDEIPTECEGPIVEDIRLFVE</sequence>
<evidence type="ECO:0000313" key="1">
    <source>
        <dbReference type="EMBL" id="AFK19668.1"/>
    </source>
</evidence>
<protein>
    <recommendedName>
        <fullName evidence="3">Nudix hydrolase domain-containing protein</fullName>
    </recommendedName>
</protein>
<dbReference type="KEGG" id="hme:HFX_1975"/>
<dbReference type="EMBL" id="CP001868">
    <property type="protein sequence ID" value="AFK19668.1"/>
    <property type="molecule type" value="Genomic_DNA"/>
</dbReference>